<name>A0ABM1ZL43_AEDAL</name>
<dbReference type="Gene3D" id="3.30.70.270">
    <property type="match status" value="2"/>
</dbReference>
<feature type="domain" description="Peptidase A2" evidence="3">
    <location>
        <begin position="1"/>
        <end position="89"/>
    </location>
</feature>
<dbReference type="CDD" id="cd09274">
    <property type="entry name" value="RNase_HI_RT_Ty3"/>
    <property type="match status" value="1"/>
</dbReference>
<dbReference type="Pfam" id="PF00078">
    <property type="entry name" value="RVT_1"/>
    <property type="match status" value="1"/>
</dbReference>
<dbReference type="Gene3D" id="3.30.420.10">
    <property type="entry name" value="Ribonuclease H-like superfamily/Ribonuclease H"/>
    <property type="match status" value="1"/>
</dbReference>
<feature type="compositionally biased region" description="Basic and acidic residues" evidence="2">
    <location>
        <begin position="886"/>
        <end position="896"/>
    </location>
</feature>
<dbReference type="InterPro" id="IPR001584">
    <property type="entry name" value="Integrase_cat-core"/>
</dbReference>
<evidence type="ECO:0000259" key="5">
    <source>
        <dbReference type="PROSITE" id="PS50994"/>
    </source>
</evidence>
<dbReference type="PROSITE" id="PS50175">
    <property type="entry name" value="ASP_PROT_RETROV"/>
    <property type="match status" value="1"/>
</dbReference>
<dbReference type="InterPro" id="IPR043128">
    <property type="entry name" value="Rev_trsase/Diguanyl_cyclase"/>
</dbReference>
<feature type="domain" description="Reverse transcriptase" evidence="4">
    <location>
        <begin position="158"/>
        <end position="335"/>
    </location>
</feature>
<evidence type="ECO:0000256" key="2">
    <source>
        <dbReference type="SAM" id="MobiDB-lite"/>
    </source>
</evidence>
<organism evidence="6 7">
    <name type="scientific">Aedes albopictus</name>
    <name type="common">Asian tiger mosquito</name>
    <name type="synonym">Stegomyia albopicta</name>
    <dbReference type="NCBI Taxonomy" id="7160"/>
    <lineage>
        <taxon>Eukaryota</taxon>
        <taxon>Metazoa</taxon>
        <taxon>Ecdysozoa</taxon>
        <taxon>Arthropoda</taxon>
        <taxon>Hexapoda</taxon>
        <taxon>Insecta</taxon>
        <taxon>Pterygota</taxon>
        <taxon>Neoptera</taxon>
        <taxon>Endopterygota</taxon>
        <taxon>Diptera</taxon>
        <taxon>Nematocera</taxon>
        <taxon>Culicoidea</taxon>
        <taxon>Culicidae</taxon>
        <taxon>Culicinae</taxon>
        <taxon>Aedini</taxon>
        <taxon>Aedes</taxon>
        <taxon>Stegomyia</taxon>
    </lineage>
</organism>
<protein>
    <recommendedName>
        <fullName evidence="1">RNA-directed DNA polymerase</fullName>
        <ecNumber evidence="1">2.7.7.49</ecNumber>
    </recommendedName>
</protein>
<proteinExistence type="predicted"/>
<dbReference type="EC" id="2.7.7.49" evidence="1"/>
<dbReference type="Gene3D" id="3.10.20.370">
    <property type="match status" value="1"/>
</dbReference>
<dbReference type="Pfam" id="PF00665">
    <property type="entry name" value="rve"/>
    <property type="match status" value="1"/>
</dbReference>
<dbReference type="InterPro" id="IPR041588">
    <property type="entry name" value="Integrase_H2C2"/>
</dbReference>
<dbReference type="EnsemblMetazoa" id="AALFPA23_019536.R28738">
    <property type="protein sequence ID" value="AALFPA23_019536.P28738"/>
    <property type="gene ID" value="AALFPA23_019536"/>
</dbReference>
<dbReference type="Proteomes" id="UP000069940">
    <property type="component" value="Unassembled WGS sequence"/>
</dbReference>
<feature type="region of interest" description="Disordered" evidence="2">
    <location>
        <begin position="954"/>
        <end position="1003"/>
    </location>
</feature>
<dbReference type="PANTHER" id="PTHR37984">
    <property type="entry name" value="PROTEIN CBG26694"/>
    <property type="match status" value="1"/>
</dbReference>
<dbReference type="InterPro" id="IPR036397">
    <property type="entry name" value="RNaseH_sf"/>
</dbReference>
<dbReference type="InterPro" id="IPR000477">
    <property type="entry name" value="RT_dom"/>
</dbReference>
<dbReference type="SUPFAM" id="SSF53098">
    <property type="entry name" value="Ribonuclease H-like"/>
    <property type="match status" value="1"/>
</dbReference>
<reference evidence="6" key="2">
    <citation type="submission" date="2025-05" db="UniProtKB">
        <authorList>
            <consortium name="EnsemblMetazoa"/>
        </authorList>
    </citation>
    <scope>IDENTIFICATION</scope>
    <source>
        <strain evidence="6">Foshan</strain>
    </source>
</reference>
<evidence type="ECO:0000259" key="3">
    <source>
        <dbReference type="PROSITE" id="PS50175"/>
    </source>
</evidence>
<accession>A0ABM1ZL43</accession>
<dbReference type="Pfam" id="PF17919">
    <property type="entry name" value="RT_RNaseH_2"/>
    <property type="match status" value="1"/>
</dbReference>
<keyword evidence="7" id="KW-1185">Reference proteome</keyword>
<dbReference type="InterPro" id="IPR012337">
    <property type="entry name" value="RNaseH-like_sf"/>
</dbReference>
<evidence type="ECO:0000313" key="6">
    <source>
        <dbReference type="EnsemblMetazoa" id="AALFPA23_019536.P28738"/>
    </source>
</evidence>
<dbReference type="Gene3D" id="3.10.10.10">
    <property type="entry name" value="HIV Type 1 Reverse Transcriptase, subunit A, domain 1"/>
    <property type="match status" value="1"/>
</dbReference>
<dbReference type="SUPFAM" id="SSF56672">
    <property type="entry name" value="DNA/RNA polymerases"/>
    <property type="match status" value="1"/>
</dbReference>
<dbReference type="Pfam" id="PF17921">
    <property type="entry name" value="Integrase_H2C2"/>
    <property type="match status" value="1"/>
</dbReference>
<evidence type="ECO:0000256" key="1">
    <source>
        <dbReference type="ARBA" id="ARBA00012493"/>
    </source>
</evidence>
<reference evidence="7" key="1">
    <citation type="journal article" date="2015" name="Proc. Natl. Acad. Sci. U.S.A.">
        <title>Genome sequence of the Asian Tiger mosquito, Aedes albopictus, reveals insights into its biology, genetics, and evolution.</title>
        <authorList>
            <person name="Chen X.G."/>
            <person name="Jiang X."/>
            <person name="Gu J."/>
            <person name="Xu M."/>
            <person name="Wu Y."/>
            <person name="Deng Y."/>
            <person name="Zhang C."/>
            <person name="Bonizzoni M."/>
            <person name="Dermauw W."/>
            <person name="Vontas J."/>
            <person name="Armbruster P."/>
            <person name="Huang X."/>
            <person name="Yang Y."/>
            <person name="Zhang H."/>
            <person name="He W."/>
            <person name="Peng H."/>
            <person name="Liu Y."/>
            <person name="Wu K."/>
            <person name="Chen J."/>
            <person name="Lirakis M."/>
            <person name="Topalis P."/>
            <person name="Van Leeuwen T."/>
            <person name="Hall A.B."/>
            <person name="Jiang X."/>
            <person name="Thorpe C."/>
            <person name="Mueller R.L."/>
            <person name="Sun C."/>
            <person name="Waterhouse R.M."/>
            <person name="Yan G."/>
            <person name="Tu Z.J."/>
            <person name="Fang X."/>
            <person name="James A.A."/>
        </authorList>
    </citation>
    <scope>NUCLEOTIDE SEQUENCE [LARGE SCALE GENOMIC DNA]</scope>
    <source>
        <strain evidence="7">Foshan</strain>
    </source>
</reference>
<dbReference type="PROSITE" id="PS50878">
    <property type="entry name" value="RT_POL"/>
    <property type="match status" value="1"/>
</dbReference>
<dbReference type="Gene3D" id="1.10.340.70">
    <property type="match status" value="1"/>
</dbReference>
<dbReference type="InterPro" id="IPR001995">
    <property type="entry name" value="Peptidase_A2_cat"/>
</dbReference>
<feature type="region of interest" description="Disordered" evidence="2">
    <location>
        <begin position="886"/>
        <end position="905"/>
    </location>
</feature>
<dbReference type="PROSITE" id="PS50994">
    <property type="entry name" value="INTEGRASE"/>
    <property type="match status" value="1"/>
</dbReference>
<dbReference type="RefSeq" id="XP_062709346.1">
    <property type="nucleotide sequence ID" value="XM_062853362.1"/>
</dbReference>
<dbReference type="GeneID" id="134288447"/>
<evidence type="ECO:0000313" key="7">
    <source>
        <dbReference type="Proteomes" id="UP000069940"/>
    </source>
</evidence>
<dbReference type="InterPro" id="IPR050951">
    <property type="entry name" value="Retrovirus_Pol_polyprotein"/>
</dbReference>
<dbReference type="CDD" id="cd01647">
    <property type="entry name" value="RT_LTR"/>
    <property type="match status" value="1"/>
</dbReference>
<evidence type="ECO:0000259" key="4">
    <source>
        <dbReference type="PROSITE" id="PS50878"/>
    </source>
</evidence>
<sequence length="1003" mass="113279">MIDSGADVNVIGGHDWKWLKREYSTGQALLKLNKSPTDKVLKAYGSCNPMPIECAFQAEITVPGTTKPAVVATFYVVSNGRRSLLGRSTASDLKLLQINANVDNCEISDDDGTFPKMPGVRVKFSVDKTVPPSRNAYFNVPAAYRDGARSRLSEMESRGIIEKVQSAPEWISGMSAVPKGKNDFRLVVNMRGPNKAIKREYYRLPLLEEMKVKLYGAKYFSKLDLRNAYYHLELCEESRDLTTFLTEDGMFRFTRLMFGVNCAPEIFQREMVRILANVKNVIVYIDDILIFARTIEELRSTVAQVLSILKANNLTVNDSKCEFDKIRIQFLGHEVDENGFHVEKAKIDSILNFRSPATVSELKSFLGLASFISPYIQGFADISRPLWAVASKNSWTWTSQQQKSFDIIKERIAQCTVSLGFFSQDERTILYTDASPVALGAVLIQEGKDRNARIISFASKALTDTEKRYPQYQREALSAVWAVEHFAYFLLGRRFTLRTDAQGVAFILNRTREDSKRALTRADGWALRLSPYDYEIEYVRGIENIADPSSRLYVGDDDPFNEECSPWEVASLEANAIEFLTEKEIKEETSQDAMLQQVIQALTTGVWPNNLPVYRALEQDLSVRDGLVIKTGSVIIPERLRTKALEAAHSGHPSSSKMKTILRQRVWWPGMPRDAEKWSESCSTCAINGRPEKTTPMQRVFAPKVVWDTIALDFNGPYARFGGISILVVVDYRSRYLMAKPVKSTSFEHTKAALESIFEKEGFPRVIKTDNGPPFNGEDYKRYCTERGIELTYSTPLFPQQNGLAEGYMKIINKAMSSAVCNSTNFVDEVRAAVQAHNAAVHRVTKIAPEEVMSGRKIKRGLPLVNREKVEIDEDLLDKLDRDEKLSGKRREDSRRGARPCRVKPGDSVVIERTNRAKGDSRFCPKQYVVSGERNGNLTLVGNDGHTLKRHVSQTKKVSLWRDTSKPTSVGDPQPEEAMLPRSSRNKKTPSYLKDYVQVIEDN</sequence>
<dbReference type="InterPro" id="IPR041577">
    <property type="entry name" value="RT_RNaseH_2"/>
</dbReference>
<feature type="domain" description="Integrase catalytic" evidence="5">
    <location>
        <begin position="699"/>
        <end position="857"/>
    </location>
</feature>
<dbReference type="PANTHER" id="PTHR37984:SF11">
    <property type="entry name" value="INTEGRASE CATALYTIC DOMAIN-CONTAINING PROTEIN"/>
    <property type="match status" value="1"/>
</dbReference>
<dbReference type="InterPro" id="IPR043502">
    <property type="entry name" value="DNA/RNA_pol_sf"/>
</dbReference>